<comment type="caution">
    <text evidence="2">The sequence shown here is derived from an EMBL/GenBank/DDBJ whole genome shotgun (WGS) entry which is preliminary data.</text>
</comment>
<dbReference type="Proteomes" id="UP000823921">
    <property type="component" value="Unassembled WGS sequence"/>
</dbReference>
<reference evidence="2" key="2">
    <citation type="submission" date="2021-04" db="EMBL/GenBank/DDBJ databases">
        <authorList>
            <person name="Gilroy R."/>
        </authorList>
    </citation>
    <scope>NUCLEOTIDE SEQUENCE</scope>
    <source>
        <strain evidence="2">CHK192-8294</strain>
    </source>
</reference>
<evidence type="ECO:0000313" key="3">
    <source>
        <dbReference type="Proteomes" id="UP000823921"/>
    </source>
</evidence>
<reference evidence="2" key="1">
    <citation type="journal article" date="2021" name="PeerJ">
        <title>Extensive microbial diversity within the chicken gut microbiome revealed by metagenomics and culture.</title>
        <authorList>
            <person name="Gilroy R."/>
            <person name="Ravi A."/>
            <person name="Getino M."/>
            <person name="Pursley I."/>
            <person name="Horton D.L."/>
            <person name="Alikhan N.F."/>
            <person name="Baker D."/>
            <person name="Gharbi K."/>
            <person name="Hall N."/>
            <person name="Watson M."/>
            <person name="Adriaenssens E.M."/>
            <person name="Foster-Nyarko E."/>
            <person name="Jarju S."/>
            <person name="Secka A."/>
            <person name="Antonio M."/>
            <person name="Oren A."/>
            <person name="Chaudhuri R.R."/>
            <person name="La Ragione R."/>
            <person name="Hildebrand F."/>
            <person name="Pallen M.J."/>
        </authorList>
    </citation>
    <scope>NUCLEOTIDE SEQUENCE</scope>
    <source>
        <strain evidence="2">CHK192-8294</strain>
    </source>
</reference>
<organism evidence="2 3">
    <name type="scientific">Candidatus Flavonifractor intestinigallinarum</name>
    <dbReference type="NCBI Taxonomy" id="2838586"/>
    <lineage>
        <taxon>Bacteria</taxon>
        <taxon>Bacillati</taxon>
        <taxon>Bacillota</taxon>
        <taxon>Clostridia</taxon>
        <taxon>Eubacteriales</taxon>
        <taxon>Oscillospiraceae</taxon>
        <taxon>Flavonifractor</taxon>
    </lineage>
</organism>
<keyword evidence="1" id="KW-0472">Membrane</keyword>
<keyword evidence="1" id="KW-0812">Transmembrane</keyword>
<sequence length="159" mass="17472">MAEDYARTLKRRTLVALIATLISLVLLGAAVFWLWCSLFGPPQFMRKDNPSLTPQSAQAQLDAGATVYWQDTAYEVPPHSGLDQLLHTDQWTSTSAFQAEDADLVIHFGELYELSLWSDGKAAFYDGYSGHSTKSYAYYATSTGVVQDLIASLTALVPA</sequence>
<name>A0A9D2ML75_9FIRM</name>
<keyword evidence="1" id="KW-1133">Transmembrane helix</keyword>
<dbReference type="EMBL" id="DWXO01000025">
    <property type="protein sequence ID" value="HJB79884.1"/>
    <property type="molecule type" value="Genomic_DNA"/>
</dbReference>
<accession>A0A9D2ML75</accession>
<protein>
    <submittedName>
        <fullName evidence="2">Uncharacterized protein</fullName>
    </submittedName>
</protein>
<proteinExistence type="predicted"/>
<evidence type="ECO:0000313" key="2">
    <source>
        <dbReference type="EMBL" id="HJB79884.1"/>
    </source>
</evidence>
<dbReference type="AlphaFoldDB" id="A0A9D2ML75"/>
<evidence type="ECO:0000256" key="1">
    <source>
        <dbReference type="SAM" id="Phobius"/>
    </source>
</evidence>
<gene>
    <name evidence="2" type="ORF">H9712_02755</name>
</gene>
<feature type="transmembrane region" description="Helical" evidence="1">
    <location>
        <begin position="12"/>
        <end position="35"/>
    </location>
</feature>